<sequence>MLPRSRREGLTESNERHATAAENQPNRSTINMEDNKRNIVFTDFMVKNINISKVDDYMMINGIVSPTAAMIAKRTCLSHS</sequence>
<dbReference type="EMBL" id="CM001224">
    <property type="protein sequence ID" value="AET01808.1"/>
    <property type="molecule type" value="Genomic_DNA"/>
</dbReference>
<dbReference type="EnsemblPlants" id="AET01808">
    <property type="protein sequence ID" value="AET01808"/>
    <property type="gene ID" value="MTR_8g021220"/>
</dbReference>
<reference evidence="2 4" key="1">
    <citation type="journal article" date="2011" name="Nature">
        <title>The Medicago genome provides insight into the evolution of rhizobial symbioses.</title>
        <authorList>
            <person name="Young N.D."/>
            <person name="Debelle F."/>
            <person name="Oldroyd G.E."/>
            <person name="Geurts R."/>
            <person name="Cannon S.B."/>
            <person name="Udvardi M.K."/>
            <person name="Benedito V.A."/>
            <person name="Mayer K.F."/>
            <person name="Gouzy J."/>
            <person name="Schoof H."/>
            <person name="Van de Peer Y."/>
            <person name="Proost S."/>
            <person name="Cook D.R."/>
            <person name="Meyers B.C."/>
            <person name="Spannagl M."/>
            <person name="Cheung F."/>
            <person name="De Mita S."/>
            <person name="Krishnakumar V."/>
            <person name="Gundlach H."/>
            <person name="Zhou S."/>
            <person name="Mudge J."/>
            <person name="Bharti A.K."/>
            <person name="Murray J.D."/>
            <person name="Naoumkina M.A."/>
            <person name="Rosen B."/>
            <person name="Silverstein K.A."/>
            <person name="Tang H."/>
            <person name="Rombauts S."/>
            <person name="Zhao P.X."/>
            <person name="Zhou P."/>
            <person name="Barbe V."/>
            <person name="Bardou P."/>
            <person name="Bechner M."/>
            <person name="Bellec A."/>
            <person name="Berger A."/>
            <person name="Berges H."/>
            <person name="Bidwell S."/>
            <person name="Bisseling T."/>
            <person name="Choisne N."/>
            <person name="Couloux A."/>
            <person name="Denny R."/>
            <person name="Deshpande S."/>
            <person name="Dai X."/>
            <person name="Doyle J.J."/>
            <person name="Dudez A.M."/>
            <person name="Farmer A.D."/>
            <person name="Fouteau S."/>
            <person name="Franken C."/>
            <person name="Gibelin C."/>
            <person name="Gish J."/>
            <person name="Goldstein S."/>
            <person name="Gonzalez A.J."/>
            <person name="Green P.J."/>
            <person name="Hallab A."/>
            <person name="Hartog M."/>
            <person name="Hua A."/>
            <person name="Humphray S.J."/>
            <person name="Jeong D.H."/>
            <person name="Jing Y."/>
            <person name="Jocker A."/>
            <person name="Kenton S.M."/>
            <person name="Kim D.J."/>
            <person name="Klee K."/>
            <person name="Lai H."/>
            <person name="Lang C."/>
            <person name="Lin S."/>
            <person name="Macmil S.L."/>
            <person name="Magdelenat G."/>
            <person name="Matthews L."/>
            <person name="McCorrison J."/>
            <person name="Monaghan E.L."/>
            <person name="Mun J.H."/>
            <person name="Najar F.Z."/>
            <person name="Nicholson C."/>
            <person name="Noirot C."/>
            <person name="O'Bleness M."/>
            <person name="Paule C.R."/>
            <person name="Poulain J."/>
            <person name="Prion F."/>
            <person name="Qin B."/>
            <person name="Qu C."/>
            <person name="Retzel E.F."/>
            <person name="Riddle C."/>
            <person name="Sallet E."/>
            <person name="Samain S."/>
            <person name="Samson N."/>
            <person name="Sanders I."/>
            <person name="Saurat O."/>
            <person name="Scarpelli C."/>
            <person name="Schiex T."/>
            <person name="Segurens B."/>
            <person name="Severin A.J."/>
            <person name="Sherrier D.J."/>
            <person name="Shi R."/>
            <person name="Sims S."/>
            <person name="Singer S.R."/>
            <person name="Sinharoy S."/>
            <person name="Sterck L."/>
            <person name="Viollet A."/>
            <person name="Wang B.B."/>
            <person name="Wang K."/>
            <person name="Wang M."/>
            <person name="Wang X."/>
            <person name="Warfsmann J."/>
            <person name="Weissenbach J."/>
            <person name="White D.D."/>
            <person name="White J.D."/>
            <person name="Wiley G.B."/>
            <person name="Wincker P."/>
            <person name="Xing Y."/>
            <person name="Yang L."/>
            <person name="Yao Z."/>
            <person name="Ying F."/>
            <person name="Zhai J."/>
            <person name="Zhou L."/>
            <person name="Zuber A."/>
            <person name="Denarie J."/>
            <person name="Dixon R.A."/>
            <person name="May G.D."/>
            <person name="Schwartz D.C."/>
            <person name="Rogers J."/>
            <person name="Quetier F."/>
            <person name="Town C.D."/>
            <person name="Roe B.A."/>
        </authorList>
    </citation>
    <scope>NUCLEOTIDE SEQUENCE [LARGE SCALE GENOMIC DNA]</scope>
    <source>
        <strain evidence="2">A17</strain>
        <strain evidence="3 4">cv. Jemalong A17</strain>
    </source>
</reference>
<feature type="region of interest" description="Disordered" evidence="1">
    <location>
        <begin position="1"/>
        <end position="31"/>
    </location>
</feature>
<protein>
    <submittedName>
        <fullName evidence="2 3">Uncharacterized protein</fullName>
    </submittedName>
</protein>
<gene>
    <name evidence="2" type="ordered locus">MTR_8g021220</name>
</gene>
<keyword evidence="4" id="KW-1185">Reference proteome</keyword>
<dbReference type="Proteomes" id="UP000002051">
    <property type="component" value="Chromosome 8"/>
</dbReference>
<name>G7L7M2_MEDTR</name>
<dbReference type="HOGENOM" id="CLU_2593459_0_0_1"/>
<reference evidence="3" key="3">
    <citation type="submission" date="2015-04" db="UniProtKB">
        <authorList>
            <consortium name="EnsemblPlants"/>
        </authorList>
    </citation>
    <scope>IDENTIFICATION</scope>
    <source>
        <strain evidence="3">cv. Jemalong A17</strain>
    </source>
</reference>
<evidence type="ECO:0000313" key="3">
    <source>
        <dbReference type="EnsemblPlants" id="AET01808"/>
    </source>
</evidence>
<organism evidence="2 4">
    <name type="scientific">Medicago truncatula</name>
    <name type="common">Barrel medic</name>
    <name type="synonym">Medicago tribuloides</name>
    <dbReference type="NCBI Taxonomy" id="3880"/>
    <lineage>
        <taxon>Eukaryota</taxon>
        <taxon>Viridiplantae</taxon>
        <taxon>Streptophyta</taxon>
        <taxon>Embryophyta</taxon>
        <taxon>Tracheophyta</taxon>
        <taxon>Spermatophyta</taxon>
        <taxon>Magnoliopsida</taxon>
        <taxon>eudicotyledons</taxon>
        <taxon>Gunneridae</taxon>
        <taxon>Pentapetalae</taxon>
        <taxon>rosids</taxon>
        <taxon>fabids</taxon>
        <taxon>Fabales</taxon>
        <taxon>Fabaceae</taxon>
        <taxon>Papilionoideae</taxon>
        <taxon>50 kb inversion clade</taxon>
        <taxon>NPAAA clade</taxon>
        <taxon>Hologalegina</taxon>
        <taxon>IRL clade</taxon>
        <taxon>Trifolieae</taxon>
        <taxon>Medicago</taxon>
    </lineage>
</organism>
<evidence type="ECO:0000313" key="2">
    <source>
        <dbReference type="EMBL" id="AET01808.1"/>
    </source>
</evidence>
<dbReference type="PANTHER" id="PTHR37754">
    <property type="entry name" value="CALCIUM ION-BINDING PROTEIN"/>
    <property type="match status" value="1"/>
</dbReference>
<evidence type="ECO:0000313" key="4">
    <source>
        <dbReference type="Proteomes" id="UP000002051"/>
    </source>
</evidence>
<reference evidence="2 4" key="2">
    <citation type="journal article" date="2014" name="BMC Genomics">
        <title>An improved genome release (version Mt4.0) for the model legume Medicago truncatula.</title>
        <authorList>
            <person name="Tang H."/>
            <person name="Krishnakumar V."/>
            <person name="Bidwell S."/>
            <person name="Rosen B."/>
            <person name="Chan A."/>
            <person name="Zhou S."/>
            <person name="Gentzbittel L."/>
            <person name="Childs K.L."/>
            <person name="Yandell M."/>
            <person name="Gundlach H."/>
            <person name="Mayer K.F."/>
            <person name="Schwartz D.C."/>
            <person name="Town C.D."/>
        </authorList>
    </citation>
    <scope>GENOME REANNOTATION</scope>
    <source>
        <strain evidence="3 4">cv. Jemalong A17</strain>
    </source>
</reference>
<accession>G7L7M2</accession>
<dbReference type="AlphaFoldDB" id="G7L7M2"/>
<evidence type="ECO:0000256" key="1">
    <source>
        <dbReference type="SAM" id="MobiDB-lite"/>
    </source>
</evidence>
<proteinExistence type="predicted"/>
<dbReference type="PANTHER" id="PTHR37754:SF1">
    <property type="entry name" value="CALCIUM ION-BINDING PROTEIN"/>
    <property type="match status" value="1"/>
</dbReference>
<feature type="compositionally biased region" description="Basic and acidic residues" evidence="1">
    <location>
        <begin position="1"/>
        <end position="19"/>
    </location>
</feature>
<feature type="compositionally biased region" description="Polar residues" evidence="1">
    <location>
        <begin position="21"/>
        <end position="31"/>
    </location>
</feature>
<dbReference type="PaxDb" id="3880-AET01808"/>